<proteinExistence type="predicted"/>
<protein>
    <submittedName>
        <fullName evidence="1">Uncharacterized protein</fullName>
    </submittedName>
</protein>
<evidence type="ECO:0000313" key="2">
    <source>
        <dbReference type="Proteomes" id="UP001333110"/>
    </source>
</evidence>
<reference evidence="1 2" key="1">
    <citation type="journal article" date="2023" name="J. Hered.">
        <title>Chromosome-level genome of the wood stork (Mycteria americana) provides insight into avian chromosome evolution.</title>
        <authorList>
            <person name="Flamio R. Jr."/>
            <person name="Ramstad K.M."/>
        </authorList>
    </citation>
    <scope>NUCLEOTIDE SEQUENCE [LARGE SCALE GENOMIC DNA]</scope>
    <source>
        <strain evidence="1">JAX WOST 10</strain>
    </source>
</reference>
<evidence type="ECO:0000313" key="1">
    <source>
        <dbReference type="EMBL" id="KAK4821395.1"/>
    </source>
</evidence>
<keyword evidence="2" id="KW-1185">Reference proteome</keyword>
<dbReference type="Proteomes" id="UP001333110">
    <property type="component" value="Unassembled WGS sequence"/>
</dbReference>
<comment type="caution">
    <text evidence="1">The sequence shown here is derived from an EMBL/GenBank/DDBJ whole genome shotgun (WGS) entry which is preliminary data.</text>
</comment>
<organism evidence="1 2">
    <name type="scientific">Mycteria americana</name>
    <name type="common">Wood stork</name>
    <dbReference type="NCBI Taxonomy" id="33587"/>
    <lineage>
        <taxon>Eukaryota</taxon>
        <taxon>Metazoa</taxon>
        <taxon>Chordata</taxon>
        <taxon>Craniata</taxon>
        <taxon>Vertebrata</taxon>
        <taxon>Euteleostomi</taxon>
        <taxon>Archelosauria</taxon>
        <taxon>Archosauria</taxon>
        <taxon>Dinosauria</taxon>
        <taxon>Saurischia</taxon>
        <taxon>Theropoda</taxon>
        <taxon>Coelurosauria</taxon>
        <taxon>Aves</taxon>
        <taxon>Neognathae</taxon>
        <taxon>Neoaves</taxon>
        <taxon>Aequornithes</taxon>
        <taxon>Ciconiiformes</taxon>
        <taxon>Ciconiidae</taxon>
        <taxon>Mycteria</taxon>
    </lineage>
</organism>
<dbReference type="AlphaFoldDB" id="A0AAN7NSZ2"/>
<gene>
    <name evidence="1" type="ORF">QYF61_019296</name>
</gene>
<name>A0AAN7NSZ2_MYCAM</name>
<sequence>MPSQSPSSDRYPPPDNSPPVYILSMTSYGEVQHRANVTEKMVDSMGTTELQLRNEGNLDQRQSEPAEPGDNYQHLNVFIVVRGPELNTVFKVRAHLMEKDKKQNQ</sequence>
<accession>A0AAN7NSZ2</accession>
<dbReference type="EMBL" id="JAUNZN010000005">
    <property type="protein sequence ID" value="KAK4821395.1"/>
    <property type="molecule type" value="Genomic_DNA"/>
</dbReference>